<proteinExistence type="predicted"/>
<name>A0A0P1GAS7_9RHOB</name>
<dbReference type="AlphaFoldDB" id="A0A0P1GAS7"/>
<organism evidence="1 2">
    <name type="scientific">Tropicibacter naphthalenivorans</name>
    <dbReference type="NCBI Taxonomy" id="441103"/>
    <lineage>
        <taxon>Bacteria</taxon>
        <taxon>Pseudomonadati</taxon>
        <taxon>Pseudomonadota</taxon>
        <taxon>Alphaproteobacteria</taxon>
        <taxon>Rhodobacterales</taxon>
        <taxon>Roseobacteraceae</taxon>
        <taxon>Tropicibacter</taxon>
    </lineage>
</organism>
<keyword evidence="2" id="KW-1185">Reference proteome</keyword>
<dbReference type="RefSeq" id="WP_143595852.1">
    <property type="nucleotide sequence ID" value="NZ_CYSE01000003.1"/>
</dbReference>
<reference evidence="1 2" key="1">
    <citation type="submission" date="2015-09" db="EMBL/GenBank/DDBJ databases">
        <authorList>
            <consortium name="Swine Surveillance"/>
        </authorList>
    </citation>
    <scope>NUCLEOTIDE SEQUENCE [LARGE SCALE GENOMIC DNA]</scope>
    <source>
        <strain evidence="1 2">CECT 7648</strain>
    </source>
</reference>
<sequence length="119" mass="13385">MPRRLKDRMQDKPLLAGAFALTVLFCLFFGAKLVLIALHHPPRPTDPPIANWMTPGYVAHTWHVPKEMMLEVVGPRPGERRETLDEVAERLGITTPELIARIETAIADYRATHPEAAPE</sequence>
<protein>
    <submittedName>
        <fullName evidence="1">Uncharacterized protein</fullName>
    </submittedName>
</protein>
<dbReference type="OrthoDB" id="159440at2"/>
<dbReference type="EMBL" id="CYSE01000003">
    <property type="protein sequence ID" value="CUH78525.1"/>
    <property type="molecule type" value="Genomic_DNA"/>
</dbReference>
<accession>A0A0P1GAS7</accession>
<evidence type="ECO:0000313" key="1">
    <source>
        <dbReference type="EMBL" id="CUH78525.1"/>
    </source>
</evidence>
<gene>
    <name evidence="1" type="ORF">TRN7648_02019</name>
</gene>
<dbReference type="STRING" id="441103.TRN7648_02019"/>
<dbReference type="Proteomes" id="UP000054935">
    <property type="component" value="Unassembled WGS sequence"/>
</dbReference>
<evidence type="ECO:0000313" key="2">
    <source>
        <dbReference type="Proteomes" id="UP000054935"/>
    </source>
</evidence>